<dbReference type="InterPro" id="IPR050535">
    <property type="entry name" value="DNA_Repair-Maintenance_Comp"/>
</dbReference>
<keyword evidence="5 7" id="KW-0378">Hydrolase</keyword>
<evidence type="ECO:0000256" key="3">
    <source>
        <dbReference type="ARBA" id="ARBA00013365"/>
    </source>
</evidence>
<dbReference type="InterPro" id="IPR004593">
    <property type="entry name" value="SbcD"/>
</dbReference>
<accession>A0A7X6RJL4</accession>
<evidence type="ECO:0000256" key="4">
    <source>
        <dbReference type="ARBA" id="ARBA00022722"/>
    </source>
</evidence>
<evidence type="ECO:0000313" key="11">
    <source>
        <dbReference type="Proteomes" id="UP000523447"/>
    </source>
</evidence>
<dbReference type="GO" id="GO:0006310">
    <property type="term" value="P:DNA recombination"/>
    <property type="evidence" value="ECO:0007669"/>
    <property type="project" value="UniProtKB-KW"/>
</dbReference>
<dbReference type="InterPro" id="IPR029052">
    <property type="entry name" value="Metallo-depent_PP-like"/>
</dbReference>
<dbReference type="Proteomes" id="UP000523447">
    <property type="component" value="Unassembled WGS sequence"/>
</dbReference>
<dbReference type="InterPro" id="IPR004843">
    <property type="entry name" value="Calcineurin-like_PHP"/>
</dbReference>
<evidence type="ECO:0000256" key="6">
    <source>
        <dbReference type="ARBA" id="ARBA00022839"/>
    </source>
</evidence>
<reference evidence="10 11" key="1">
    <citation type="submission" date="2020-04" db="EMBL/GenBank/DDBJ databases">
        <title>MicrobeNet Type strains.</title>
        <authorList>
            <person name="Nicholson A.C."/>
        </authorList>
    </citation>
    <scope>NUCLEOTIDE SEQUENCE [LARGE SCALE GENOMIC DNA]</scope>
    <source>
        <strain evidence="10 11">DSM 44445</strain>
    </source>
</reference>
<keyword evidence="7" id="KW-0233">DNA recombination</keyword>
<keyword evidence="11" id="KW-1185">Reference proteome</keyword>
<keyword evidence="6 7" id="KW-0269">Exonuclease</keyword>
<evidence type="ECO:0000259" key="9">
    <source>
        <dbReference type="Pfam" id="PF12320"/>
    </source>
</evidence>
<evidence type="ECO:0000259" key="8">
    <source>
        <dbReference type="Pfam" id="PF00149"/>
    </source>
</evidence>
<keyword evidence="4 7" id="KW-0540">Nuclease</keyword>
<dbReference type="GO" id="GO:0004519">
    <property type="term" value="F:endonuclease activity"/>
    <property type="evidence" value="ECO:0007669"/>
    <property type="project" value="UniProtKB-KW"/>
</dbReference>
<feature type="domain" description="Nuclease SbcCD subunit D C-terminal" evidence="9">
    <location>
        <begin position="268"/>
        <end position="353"/>
    </location>
</feature>
<evidence type="ECO:0000256" key="1">
    <source>
        <dbReference type="ARBA" id="ARBA00010555"/>
    </source>
</evidence>
<dbReference type="CDD" id="cd00840">
    <property type="entry name" value="MPP_Mre11_N"/>
    <property type="match status" value="1"/>
</dbReference>
<name>A0A7X6RJL4_9NOCA</name>
<dbReference type="GO" id="GO:0008408">
    <property type="term" value="F:3'-5' exonuclease activity"/>
    <property type="evidence" value="ECO:0007669"/>
    <property type="project" value="InterPro"/>
</dbReference>
<proteinExistence type="inferred from homology"/>
<organism evidence="10 11">
    <name type="scientific">Nocardia veterana</name>
    <dbReference type="NCBI Taxonomy" id="132249"/>
    <lineage>
        <taxon>Bacteria</taxon>
        <taxon>Bacillati</taxon>
        <taxon>Actinomycetota</taxon>
        <taxon>Actinomycetes</taxon>
        <taxon>Mycobacteriales</taxon>
        <taxon>Nocardiaceae</taxon>
        <taxon>Nocardia</taxon>
    </lineage>
</organism>
<dbReference type="GO" id="GO:0006260">
    <property type="term" value="P:DNA replication"/>
    <property type="evidence" value="ECO:0007669"/>
    <property type="project" value="UniProtKB-KW"/>
</dbReference>
<dbReference type="SUPFAM" id="SSF56300">
    <property type="entry name" value="Metallo-dependent phosphatases"/>
    <property type="match status" value="1"/>
</dbReference>
<dbReference type="RefSeq" id="WP_040721639.1">
    <property type="nucleotide sequence ID" value="NZ_CAWPHS010000013.1"/>
</dbReference>
<dbReference type="Pfam" id="PF00149">
    <property type="entry name" value="Metallophos"/>
    <property type="match status" value="1"/>
</dbReference>
<evidence type="ECO:0000313" key="10">
    <source>
        <dbReference type="EMBL" id="NKY87709.1"/>
    </source>
</evidence>
<comment type="subunit">
    <text evidence="2 7">Heterodimer of SbcC and SbcD.</text>
</comment>
<comment type="similarity">
    <text evidence="1 7">Belongs to the SbcD family.</text>
</comment>
<evidence type="ECO:0000256" key="2">
    <source>
        <dbReference type="ARBA" id="ARBA00011322"/>
    </source>
</evidence>
<feature type="domain" description="Calcineurin-like phosphoesterase" evidence="8">
    <location>
        <begin position="1"/>
        <end position="219"/>
    </location>
</feature>
<dbReference type="Pfam" id="PF12320">
    <property type="entry name" value="SbcD_C"/>
    <property type="match status" value="1"/>
</dbReference>
<dbReference type="Gene3D" id="3.60.21.10">
    <property type="match status" value="1"/>
</dbReference>
<dbReference type="PANTHER" id="PTHR30337">
    <property type="entry name" value="COMPONENT OF ATP-DEPENDENT DSDNA EXONUCLEASE"/>
    <property type="match status" value="1"/>
</dbReference>
<dbReference type="InterPro" id="IPR026843">
    <property type="entry name" value="SbcD_C"/>
</dbReference>
<dbReference type="PANTHER" id="PTHR30337:SF0">
    <property type="entry name" value="NUCLEASE SBCCD SUBUNIT D"/>
    <property type="match status" value="1"/>
</dbReference>
<keyword evidence="7" id="KW-0235">DNA replication</keyword>
<protein>
    <recommendedName>
        <fullName evidence="3 7">Nuclease SbcCD subunit D</fullName>
    </recommendedName>
</protein>
<comment type="caution">
    <text evidence="10">The sequence shown here is derived from an EMBL/GenBank/DDBJ whole genome shotgun (WGS) entry which is preliminary data.</text>
</comment>
<evidence type="ECO:0000256" key="7">
    <source>
        <dbReference type="RuleBase" id="RU363069"/>
    </source>
</evidence>
<dbReference type="NCBIfam" id="TIGR00619">
    <property type="entry name" value="sbcd"/>
    <property type="match status" value="1"/>
</dbReference>
<dbReference type="InterPro" id="IPR041796">
    <property type="entry name" value="Mre11_N"/>
</dbReference>
<evidence type="ECO:0000256" key="5">
    <source>
        <dbReference type="ARBA" id="ARBA00022801"/>
    </source>
</evidence>
<keyword evidence="7" id="KW-0255">Endonuclease</keyword>
<gene>
    <name evidence="7 10" type="primary">sbcD</name>
    <name evidence="10" type="ORF">HGA07_18995</name>
</gene>
<dbReference type="AlphaFoldDB" id="A0A7X6RJL4"/>
<dbReference type="EMBL" id="JAAXPE010000020">
    <property type="protein sequence ID" value="NKY87709.1"/>
    <property type="molecule type" value="Genomic_DNA"/>
</dbReference>
<sequence>MRMLHTSDWHIGRTFHGVDLLADQARALASIAELVATERVDVVVVPGDVYDRSIPSADAIAVCNKGFEAIREAGAVIVATSGNHDSPTRLGALGSFAAAGGLHLRTSVAEIDRPVLLSDEFGPVACYGIPYLEPEITRAELGVPQARSHAEILDAAMARIRADRRRRGEPRTVVLAHAFVVGAEATGSERSIAVGGVETVPMSAFDGMDYVALGHLHSPQTLSESVRYSGSPLPYSFAERSHHKAVWILELDGSGVASVRRHDLPVVRGLRQLTGPLDELLTEPAYADAVDDYVSAVLTDHARPVDALRRLRERFPHAVHVEWSRPQGDTELRYRERVHGRGDGEIARSFLTDVRGEPTPGEMMLIEQALAAARREPAAEFAVARTLADEELSA</sequence>
<comment type="function">
    <text evidence="7">SbcCD cleaves DNA hairpin structures. These structures can inhibit DNA replication and are intermediates in certain DNA recombination reactions. The complex acts as a 3'-&gt;5' double strand exonuclease that can open hairpins. It also has a 5' single-strand endonuclease activity.</text>
</comment>